<dbReference type="InterPro" id="IPR053465">
    <property type="entry name" value="Sortase_Class_E"/>
</dbReference>
<dbReference type="Pfam" id="PF04203">
    <property type="entry name" value="Sortase"/>
    <property type="match status" value="1"/>
</dbReference>
<feature type="compositionally biased region" description="Basic and acidic residues" evidence="3">
    <location>
        <begin position="23"/>
        <end position="37"/>
    </location>
</feature>
<evidence type="ECO:0000313" key="6">
    <source>
        <dbReference type="Proteomes" id="UP000317043"/>
    </source>
</evidence>
<dbReference type="InterPro" id="IPR005754">
    <property type="entry name" value="Sortase"/>
</dbReference>
<dbReference type="Gene3D" id="2.40.260.10">
    <property type="entry name" value="Sortase"/>
    <property type="match status" value="1"/>
</dbReference>
<dbReference type="AlphaFoldDB" id="A0A543AWI1"/>
<feature type="compositionally biased region" description="Acidic residues" evidence="3">
    <location>
        <begin position="154"/>
        <end position="171"/>
    </location>
</feature>
<feature type="active site" description="Proton donor/acceptor" evidence="2">
    <location>
        <position position="228"/>
    </location>
</feature>
<keyword evidence="6" id="KW-1185">Reference proteome</keyword>
<feature type="region of interest" description="Disordered" evidence="3">
    <location>
        <begin position="151"/>
        <end position="174"/>
    </location>
</feature>
<dbReference type="OrthoDB" id="5242879at2"/>
<dbReference type="InParanoid" id="A0A543AWI1"/>
<gene>
    <name evidence="5" type="ORF">FB566_2477</name>
</gene>
<dbReference type="InterPro" id="IPR042003">
    <property type="entry name" value="Sortase_E"/>
</dbReference>
<dbReference type="RefSeq" id="WP_142039096.1">
    <property type="nucleotide sequence ID" value="NZ_JBHTGS010000001.1"/>
</dbReference>
<reference evidence="5 6" key="1">
    <citation type="submission" date="2019-06" db="EMBL/GenBank/DDBJ databases">
        <title>Sequencing the genomes of 1000 actinobacteria strains.</title>
        <authorList>
            <person name="Klenk H.-P."/>
        </authorList>
    </citation>
    <scope>NUCLEOTIDE SEQUENCE [LARGE SCALE GENOMIC DNA]</scope>
    <source>
        <strain evidence="5 6">DSM 45928</strain>
    </source>
</reference>
<dbReference type="Proteomes" id="UP000317043">
    <property type="component" value="Unassembled WGS sequence"/>
</dbReference>
<comment type="caution">
    <text evidence="5">The sequence shown here is derived from an EMBL/GenBank/DDBJ whole genome shotgun (WGS) entry which is preliminary data.</text>
</comment>
<accession>A0A543AWI1</accession>
<keyword evidence="4" id="KW-0472">Membrane</keyword>
<feature type="region of interest" description="Disordered" evidence="3">
    <location>
        <begin position="1"/>
        <end position="112"/>
    </location>
</feature>
<dbReference type="CDD" id="cd05830">
    <property type="entry name" value="Sortase_E"/>
    <property type="match status" value="1"/>
</dbReference>
<evidence type="ECO:0000256" key="2">
    <source>
        <dbReference type="PIRSR" id="PIRSR605754-1"/>
    </source>
</evidence>
<keyword evidence="4" id="KW-1133">Transmembrane helix</keyword>
<dbReference type="SUPFAM" id="SSF63817">
    <property type="entry name" value="Sortase"/>
    <property type="match status" value="1"/>
</dbReference>
<evidence type="ECO:0000313" key="5">
    <source>
        <dbReference type="EMBL" id="TQL76933.1"/>
    </source>
</evidence>
<sequence length="328" mass="36824">MSYDPRRGGYDDDYDFGYGSPPPDDRHRPRPRPRPEPPARGVARVPSEPIPPKRDRSNEDESDPMGLIPGPDETTLLPRVPGRRESGPEPDEDVPESRRKRSIRRHRDDEAPGGRRAVRVFAEVFVTLGAVVLLFSAYMIWGTSAEINAAQEEKDTELEEQWAEEGDDDPALDPLPGDAIARIYMTQIRPEPWIIVEGTDLDDIETAPGHFTDSAMPGEMGNFALAGHNVPAIFRHIDVLQPGDKIVVETKSNFYIYEITESSIVLPTDVGVVAPVPNNPGVEPGEDDRWLTMVTCYPWWDNYERYIVWAKMIDTQDRGDELPPEAVS</sequence>
<dbReference type="InterPro" id="IPR023365">
    <property type="entry name" value="Sortase_dom-sf"/>
</dbReference>
<feature type="transmembrane region" description="Helical" evidence="4">
    <location>
        <begin position="120"/>
        <end position="141"/>
    </location>
</feature>
<proteinExistence type="predicted"/>
<feature type="compositionally biased region" description="Basic and acidic residues" evidence="3">
    <location>
        <begin position="1"/>
        <end position="10"/>
    </location>
</feature>
<keyword evidence="4" id="KW-0812">Transmembrane</keyword>
<evidence type="ECO:0000256" key="4">
    <source>
        <dbReference type="SAM" id="Phobius"/>
    </source>
</evidence>
<evidence type="ECO:0000256" key="3">
    <source>
        <dbReference type="SAM" id="MobiDB-lite"/>
    </source>
</evidence>
<organism evidence="5 6">
    <name type="scientific">Stackebrandtia endophytica</name>
    <dbReference type="NCBI Taxonomy" id="1496996"/>
    <lineage>
        <taxon>Bacteria</taxon>
        <taxon>Bacillati</taxon>
        <taxon>Actinomycetota</taxon>
        <taxon>Actinomycetes</taxon>
        <taxon>Glycomycetales</taxon>
        <taxon>Glycomycetaceae</taxon>
        <taxon>Stackebrandtia</taxon>
    </lineage>
</organism>
<feature type="active site" description="Acyl-thioester intermediate" evidence="2">
    <location>
        <position position="296"/>
    </location>
</feature>
<dbReference type="NCBIfam" id="TIGR01076">
    <property type="entry name" value="sortase_fam"/>
    <property type="match status" value="1"/>
</dbReference>
<name>A0A543AWI1_9ACTN</name>
<dbReference type="EMBL" id="VFOW01000001">
    <property type="protein sequence ID" value="TQL76933.1"/>
    <property type="molecule type" value="Genomic_DNA"/>
</dbReference>
<protein>
    <submittedName>
        <fullName evidence="5">Sortase A</fullName>
    </submittedName>
</protein>
<dbReference type="NCBIfam" id="NF033747">
    <property type="entry name" value="class_E_sortase"/>
    <property type="match status" value="1"/>
</dbReference>
<dbReference type="GO" id="GO:0016787">
    <property type="term" value="F:hydrolase activity"/>
    <property type="evidence" value="ECO:0007669"/>
    <property type="project" value="UniProtKB-KW"/>
</dbReference>
<keyword evidence="1" id="KW-0378">Hydrolase</keyword>
<evidence type="ECO:0000256" key="1">
    <source>
        <dbReference type="ARBA" id="ARBA00022801"/>
    </source>
</evidence>